<keyword evidence="6" id="KW-0735">Signal-anchor</keyword>
<evidence type="ECO:0000256" key="9">
    <source>
        <dbReference type="ARBA" id="ARBA00023136"/>
    </source>
</evidence>
<proteinExistence type="inferred from homology"/>
<dbReference type="InterPro" id="IPR022751">
    <property type="entry name" value="Alpha_mannosyltransferase"/>
</dbReference>
<keyword evidence="4 11" id="KW-0808">Transferase</keyword>
<dbReference type="OrthoDB" id="4484309at2759"/>
<evidence type="ECO:0000313" key="12">
    <source>
        <dbReference type="Proteomes" id="UP000234585"/>
    </source>
</evidence>
<keyword evidence="9" id="KW-0472">Membrane</keyword>
<evidence type="ECO:0000256" key="6">
    <source>
        <dbReference type="ARBA" id="ARBA00022968"/>
    </source>
</evidence>
<reference evidence="11 12" key="1">
    <citation type="submission" date="2017-12" db="EMBL/GenBank/DDBJ databases">
        <authorList>
            <consortium name="DOE Joint Genome Institute"/>
            <person name="Haridas S."/>
            <person name="Kjaerbolling I."/>
            <person name="Vesth T.C."/>
            <person name="Frisvad J.C."/>
            <person name="Nybo J.L."/>
            <person name="Theobald S."/>
            <person name="Kuo A."/>
            <person name="Bowyer P."/>
            <person name="Matsuda Y."/>
            <person name="Mondo S."/>
            <person name="Lyhne E.K."/>
            <person name="Kogle M.E."/>
            <person name="Clum A."/>
            <person name="Lipzen A."/>
            <person name="Salamov A."/>
            <person name="Ngan C.Y."/>
            <person name="Daum C."/>
            <person name="Chiniquy J."/>
            <person name="Barry K."/>
            <person name="LaButti K."/>
            <person name="Simmons B.A."/>
            <person name="Magnuson J.K."/>
            <person name="Mortensen U.H."/>
            <person name="Larsen T.O."/>
            <person name="Grigoriev I.V."/>
            <person name="Baker S.E."/>
            <person name="Andersen M.R."/>
            <person name="Nordberg H.P."/>
            <person name="Cantor M.N."/>
            <person name="Hua S.X."/>
        </authorList>
    </citation>
    <scope>NUCLEOTIDE SEQUENCE [LARGE SCALE GENOMIC DNA]</scope>
    <source>
        <strain evidence="11 12">CBS 102.13</strain>
    </source>
</reference>
<dbReference type="GO" id="GO:0000026">
    <property type="term" value="F:alpha-1,2-mannosyltransferase activity"/>
    <property type="evidence" value="ECO:0007669"/>
    <property type="project" value="TreeGrafter"/>
</dbReference>
<dbReference type="STRING" id="41067.A0A2I2F3P0"/>
<comment type="similarity">
    <text evidence="3">Belongs to the MNN1/MNT family.</text>
</comment>
<evidence type="ECO:0000313" key="11">
    <source>
        <dbReference type="EMBL" id="PLB35250.1"/>
    </source>
</evidence>
<accession>A0A2I2F3P0</accession>
<feature type="region of interest" description="Disordered" evidence="10">
    <location>
        <begin position="496"/>
        <end position="518"/>
    </location>
</feature>
<evidence type="ECO:0000256" key="7">
    <source>
        <dbReference type="ARBA" id="ARBA00022989"/>
    </source>
</evidence>
<name>A0A2I2F3P0_ASPCN</name>
<comment type="pathway">
    <text evidence="2">Protein modification; protein glycosylation.</text>
</comment>
<evidence type="ECO:0000256" key="3">
    <source>
        <dbReference type="ARBA" id="ARBA00009105"/>
    </source>
</evidence>
<dbReference type="Proteomes" id="UP000234585">
    <property type="component" value="Unassembled WGS sequence"/>
</dbReference>
<dbReference type="PANTHER" id="PTHR31646">
    <property type="entry name" value="ALPHA-1,2-MANNOSYLTRANSFERASE MNN2"/>
    <property type="match status" value="1"/>
</dbReference>
<dbReference type="GO" id="GO:0046354">
    <property type="term" value="P:mannan biosynthetic process"/>
    <property type="evidence" value="ECO:0007669"/>
    <property type="project" value="TreeGrafter"/>
</dbReference>
<protein>
    <submittedName>
        <fullName evidence="11">Mannosyltransferase putative-domain-containing protein</fullName>
    </submittedName>
</protein>
<dbReference type="Pfam" id="PF11051">
    <property type="entry name" value="Mannosyl_trans3"/>
    <property type="match status" value="2"/>
</dbReference>
<keyword evidence="12" id="KW-1185">Reference proteome</keyword>
<gene>
    <name evidence="11" type="ORF">BDW47DRAFT_119690</name>
</gene>
<evidence type="ECO:0000256" key="2">
    <source>
        <dbReference type="ARBA" id="ARBA00004922"/>
    </source>
</evidence>
<keyword evidence="5" id="KW-0812">Transmembrane</keyword>
<organism evidence="11 12">
    <name type="scientific">Aspergillus candidus</name>
    <dbReference type="NCBI Taxonomy" id="41067"/>
    <lineage>
        <taxon>Eukaryota</taxon>
        <taxon>Fungi</taxon>
        <taxon>Dikarya</taxon>
        <taxon>Ascomycota</taxon>
        <taxon>Pezizomycotina</taxon>
        <taxon>Eurotiomycetes</taxon>
        <taxon>Eurotiomycetidae</taxon>
        <taxon>Eurotiales</taxon>
        <taxon>Aspergillaceae</taxon>
        <taxon>Aspergillus</taxon>
        <taxon>Aspergillus subgen. Circumdati</taxon>
    </lineage>
</organism>
<evidence type="ECO:0000256" key="8">
    <source>
        <dbReference type="ARBA" id="ARBA00023034"/>
    </source>
</evidence>
<feature type="compositionally biased region" description="Pro residues" evidence="10">
    <location>
        <begin position="504"/>
        <end position="516"/>
    </location>
</feature>
<keyword evidence="11" id="KW-0328">Glycosyltransferase</keyword>
<dbReference type="GeneID" id="36522544"/>
<dbReference type="SUPFAM" id="SSF53448">
    <property type="entry name" value="Nucleotide-diphospho-sugar transferases"/>
    <property type="match status" value="1"/>
</dbReference>
<keyword evidence="8" id="KW-0333">Golgi apparatus</keyword>
<dbReference type="AlphaFoldDB" id="A0A2I2F3P0"/>
<evidence type="ECO:0000256" key="10">
    <source>
        <dbReference type="SAM" id="MobiDB-lite"/>
    </source>
</evidence>
<evidence type="ECO:0000256" key="5">
    <source>
        <dbReference type="ARBA" id="ARBA00022692"/>
    </source>
</evidence>
<dbReference type="GO" id="GO:0000139">
    <property type="term" value="C:Golgi membrane"/>
    <property type="evidence" value="ECO:0007669"/>
    <property type="project" value="UniProtKB-SubCell"/>
</dbReference>
<dbReference type="InterPro" id="IPR029044">
    <property type="entry name" value="Nucleotide-diphossugar_trans"/>
</dbReference>
<dbReference type="EMBL" id="KZ559165">
    <property type="protein sequence ID" value="PLB35250.1"/>
    <property type="molecule type" value="Genomic_DNA"/>
</dbReference>
<sequence>MSSSLALRDRRRRLWAEFHSLAETHAQACRVPEVSNAVERREFSTDGQSRSDVIVNTQVIEAPMKKAHDGFVHDIMITEQTQVHIPETEGIVSSTTKTYLPMFLASLRMLRYTGCTVPVELFLSNEWDYDGHLCERVLPLYGASCIVLSRLFNSSNKVDVQRSQLKAFAVLLSSFENVMYMDPWNLPTYSASTARPCADDSLTTWPGHWASTVNPIYYNISGQPVPSMAARPASDTSAFFVSKRRHLATLLLNAYYNYHGPSYYYPLFGQGAPGDPGGDSLLLAAAALGQSFLMIQDPEADVGYQALDGEFYSSAVVQIDPQNDHFHRVACFRNTETNRHSFFNYTEKQLVRQPDQPFSFSWSGLASENKLYRLRTQWVTPQGELSRLTEGPEWDYWKNIQSTNCLLKSAVSVWKAAAADHWKGLQNDICLLALWYWKMASHPVTISPATSHDPPVGSPNSILDTALPPIYESREPATHSPAVSLDLTTASRNSMSYSTLPSIPEVPEPDSVPPSPRDGSVDDHCLSCCRGAYRLNGAVVF</sequence>
<dbReference type="RefSeq" id="XP_024669262.1">
    <property type="nucleotide sequence ID" value="XM_024815384.1"/>
</dbReference>
<evidence type="ECO:0000256" key="1">
    <source>
        <dbReference type="ARBA" id="ARBA00004323"/>
    </source>
</evidence>
<evidence type="ECO:0000256" key="4">
    <source>
        <dbReference type="ARBA" id="ARBA00022679"/>
    </source>
</evidence>
<comment type="subcellular location">
    <subcellularLocation>
        <location evidence="1">Golgi apparatus membrane</location>
        <topology evidence="1">Single-pass type II membrane protein</topology>
    </subcellularLocation>
</comment>
<keyword evidence="7" id="KW-1133">Transmembrane helix</keyword>
<dbReference type="PANTHER" id="PTHR31646:SF1">
    <property type="entry name" value="ALPHA-1,2-MANNOSYLTRANSFERASE MNN2"/>
    <property type="match status" value="1"/>
</dbReference>